<name>A0A0G0MWN7_9BACT</name>
<evidence type="ECO:0000313" key="2">
    <source>
        <dbReference type="Proteomes" id="UP000033935"/>
    </source>
</evidence>
<evidence type="ECO:0000313" key="1">
    <source>
        <dbReference type="EMBL" id="KKR04851.1"/>
    </source>
</evidence>
<dbReference type="Proteomes" id="UP000033935">
    <property type="component" value="Unassembled WGS sequence"/>
</dbReference>
<proteinExistence type="predicted"/>
<comment type="caution">
    <text evidence="1">The sequence shown here is derived from an EMBL/GenBank/DDBJ whole genome shotgun (WGS) entry which is preliminary data.</text>
</comment>
<organism evidence="1 2">
    <name type="scientific">Candidatus Uhrbacteria bacterium GW2011_GWF2_39_13</name>
    <dbReference type="NCBI Taxonomy" id="1618995"/>
    <lineage>
        <taxon>Bacteria</taxon>
        <taxon>Candidatus Uhriibacteriota</taxon>
    </lineage>
</organism>
<gene>
    <name evidence="1" type="ORF">UT30_C0003G0040</name>
</gene>
<sequence length="232" mass="25250">MGIPTRVAPSAPKTTSTPVRQAVLPPTRGMVEHASATLSELLGQDKTWTKSIVEFSEKSVMTAWALIDYTVFMVRCYVAEMKLQGQIREADAKFNAFNRAMNEAEAADLEAMRKAHSMDGKANAKAKTEAIRAANTRVLRGIPEGTVVVLNRAERRLVIETLASAFAVPEGTPLEKELGGVVIGRQGAYQRFALNLIRTFLGNETYDSEFKAQLAAARSSSVETDEQVAVAC</sequence>
<reference evidence="1 2" key="1">
    <citation type="journal article" date="2015" name="Nature">
        <title>rRNA introns, odd ribosomes, and small enigmatic genomes across a large radiation of phyla.</title>
        <authorList>
            <person name="Brown C.T."/>
            <person name="Hug L.A."/>
            <person name="Thomas B.C."/>
            <person name="Sharon I."/>
            <person name="Castelle C.J."/>
            <person name="Singh A."/>
            <person name="Wilkins M.J."/>
            <person name="Williams K.H."/>
            <person name="Banfield J.F."/>
        </authorList>
    </citation>
    <scope>NUCLEOTIDE SEQUENCE [LARGE SCALE GENOMIC DNA]</scope>
</reference>
<accession>A0A0G0MWN7</accession>
<dbReference type="AlphaFoldDB" id="A0A0G0MWN7"/>
<protein>
    <submittedName>
        <fullName evidence="1">Uncharacterized protein</fullName>
    </submittedName>
</protein>
<dbReference type="EMBL" id="LBWG01000003">
    <property type="protein sequence ID" value="KKR04851.1"/>
    <property type="molecule type" value="Genomic_DNA"/>
</dbReference>